<gene>
    <name evidence="1" type="ORF">A7A08_01887</name>
</gene>
<dbReference type="EMBL" id="MASI01000004">
    <property type="protein sequence ID" value="ODA67141.1"/>
    <property type="molecule type" value="Genomic_DNA"/>
</dbReference>
<dbReference type="InterPro" id="IPR038282">
    <property type="entry name" value="DUF2267_sf"/>
</dbReference>
<evidence type="ECO:0008006" key="3">
    <source>
        <dbReference type="Google" id="ProtNLM"/>
    </source>
</evidence>
<reference evidence="1 2" key="1">
    <citation type="submission" date="2016-07" db="EMBL/GenBank/DDBJ databases">
        <title>Draft genome sequence of Methyloligella halotolerans C2T (VKM B-2706T=CCUG 61687T=DSM 25045T), a halotolerant polyhydroxybutyrate accumulating methylotroph.</title>
        <authorList>
            <person name="Vasilenko O.V."/>
            <person name="Doronina N.V."/>
            <person name="Poroshina M.N."/>
            <person name="Tarlachkov S.V."/>
            <person name="Trotsenko Y.A."/>
        </authorList>
    </citation>
    <scope>NUCLEOTIDE SEQUENCE [LARGE SCALE GENOMIC DNA]</scope>
    <source>
        <strain evidence="1 2">VKM B-2706</strain>
    </source>
</reference>
<sequence>MSATGLEVFDKTLQTTNSWLNEIGETVGPDKQNSYHALRAVLFALRDRLPPEESAHLASQLPTLVRGIYYDATSRPVSRRRFAPNRSSWRRCRST</sequence>
<evidence type="ECO:0000313" key="2">
    <source>
        <dbReference type="Proteomes" id="UP000095087"/>
    </source>
</evidence>
<dbReference type="STRING" id="1177755.A7A08_01887"/>
<accession>A0A1E2RY42</accession>
<dbReference type="Proteomes" id="UP000095087">
    <property type="component" value="Unassembled WGS sequence"/>
</dbReference>
<proteinExistence type="predicted"/>
<dbReference type="Gene3D" id="1.10.490.110">
    <property type="entry name" value="Uncharacterized conserved protein DUF2267"/>
    <property type="match status" value="1"/>
</dbReference>
<name>A0A1E2RY42_9HYPH</name>
<comment type="caution">
    <text evidence="1">The sequence shown here is derived from an EMBL/GenBank/DDBJ whole genome shotgun (WGS) entry which is preliminary data.</text>
</comment>
<dbReference type="AlphaFoldDB" id="A0A1E2RY42"/>
<keyword evidence="2" id="KW-1185">Reference proteome</keyword>
<dbReference type="RefSeq" id="WP_342586647.1">
    <property type="nucleotide sequence ID" value="NZ_MASI01000004.1"/>
</dbReference>
<protein>
    <recommendedName>
        <fullName evidence="3">DUF2267 domain-containing protein</fullName>
    </recommendedName>
</protein>
<dbReference type="PATRIC" id="fig|1177755.3.peg.1891"/>
<organism evidence="1 2">
    <name type="scientific">Methyloligella halotolerans</name>
    <dbReference type="NCBI Taxonomy" id="1177755"/>
    <lineage>
        <taxon>Bacteria</taxon>
        <taxon>Pseudomonadati</taxon>
        <taxon>Pseudomonadota</taxon>
        <taxon>Alphaproteobacteria</taxon>
        <taxon>Hyphomicrobiales</taxon>
        <taxon>Hyphomicrobiaceae</taxon>
        <taxon>Methyloligella</taxon>
    </lineage>
</organism>
<evidence type="ECO:0000313" key="1">
    <source>
        <dbReference type="EMBL" id="ODA67141.1"/>
    </source>
</evidence>
<dbReference type="Pfam" id="PF10025">
    <property type="entry name" value="DUF2267"/>
    <property type="match status" value="1"/>
</dbReference>
<dbReference type="InterPro" id="IPR018727">
    <property type="entry name" value="DUF2267"/>
</dbReference>